<dbReference type="AlphaFoldDB" id="D3DK78"/>
<dbReference type="EMBL" id="AP011112">
    <property type="protein sequence ID" value="BAI70230.1"/>
    <property type="molecule type" value="Genomic_DNA"/>
</dbReference>
<keyword evidence="2" id="KW-0479">Metal-binding</keyword>
<dbReference type="OrthoDB" id="9802248at2"/>
<dbReference type="eggNOG" id="COG0491">
    <property type="taxonomic scope" value="Bacteria"/>
</dbReference>
<dbReference type="SMART" id="SM00849">
    <property type="entry name" value="Lactamase_B"/>
    <property type="match status" value="1"/>
</dbReference>
<gene>
    <name evidence="6" type="ordered locus">HTH_1786</name>
</gene>
<evidence type="ECO:0000256" key="1">
    <source>
        <dbReference type="ARBA" id="ARBA00001947"/>
    </source>
</evidence>
<dbReference type="Pfam" id="PF00753">
    <property type="entry name" value="Lactamase_B"/>
    <property type="match status" value="1"/>
</dbReference>
<dbReference type="GO" id="GO:0046872">
    <property type="term" value="F:metal ion binding"/>
    <property type="evidence" value="ECO:0007669"/>
    <property type="project" value="UniProtKB-KW"/>
</dbReference>
<dbReference type="Proteomes" id="UP000002574">
    <property type="component" value="Chromosome"/>
</dbReference>
<dbReference type="PANTHER" id="PTHR46233:SF3">
    <property type="entry name" value="HYDROXYACYLGLUTATHIONE HYDROLASE GLOC"/>
    <property type="match status" value="1"/>
</dbReference>
<dbReference type="RefSeq" id="WP_012964410.1">
    <property type="nucleotide sequence ID" value="NC_013799.1"/>
</dbReference>
<dbReference type="STRING" id="608538.HTH_1786"/>
<dbReference type="KEGG" id="hth:HTH_1786"/>
<dbReference type="SUPFAM" id="SSF56281">
    <property type="entry name" value="Metallo-hydrolase/oxidoreductase"/>
    <property type="match status" value="1"/>
</dbReference>
<protein>
    <submittedName>
        <fullName evidence="6">Beta-lactamase family protein</fullName>
    </submittedName>
</protein>
<accession>D3DK78</accession>
<keyword evidence="3" id="KW-0378">Hydrolase</keyword>
<keyword evidence="4" id="KW-0862">Zinc</keyword>
<evidence type="ECO:0000256" key="4">
    <source>
        <dbReference type="ARBA" id="ARBA00022833"/>
    </source>
</evidence>
<reference evidence="6 7" key="1">
    <citation type="journal article" date="2010" name="J. Bacteriol.">
        <title>Complete genome sequence of the thermophilic, obligately chemolithoautotrophic hydrogen-oxidizing bacterium Hydrogenobacter thermophilus TK-6.</title>
        <authorList>
            <person name="Arai H."/>
            <person name="Kanbe H."/>
            <person name="Ishii M."/>
            <person name="Igarashi Y."/>
        </authorList>
    </citation>
    <scope>NUCLEOTIDE SEQUENCE [LARGE SCALE GENOMIC DNA]</scope>
    <source>
        <strain evidence="7">DSM 6534 / IAM 12695 / TK-6</strain>
    </source>
</reference>
<comment type="cofactor">
    <cofactor evidence="1">
        <name>Zn(2+)</name>
        <dbReference type="ChEBI" id="CHEBI:29105"/>
    </cofactor>
</comment>
<organism evidence="6 7">
    <name type="scientific">Hydrogenobacter thermophilus (strain DSM 6534 / IAM 12695 / TK-6)</name>
    <dbReference type="NCBI Taxonomy" id="608538"/>
    <lineage>
        <taxon>Bacteria</taxon>
        <taxon>Pseudomonadati</taxon>
        <taxon>Aquificota</taxon>
        <taxon>Aquificia</taxon>
        <taxon>Aquificales</taxon>
        <taxon>Aquificaceae</taxon>
        <taxon>Hydrogenobacter</taxon>
    </lineage>
</organism>
<dbReference type="PANTHER" id="PTHR46233">
    <property type="entry name" value="HYDROXYACYLGLUTATHIONE HYDROLASE GLOC"/>
    <property type="match status" value="1"/>
</dbReference>
<name>D3DK78_HYDTT</name>
<evidence type="ECO:0000313" key="7">
    <source>
        <dbReference type="Proteomes" id="UP000002574"/>
    </source>
</evidence>
<dbReference type="InterPro" id="IPR001279">
    <property type="entry name" value="Metallo-B-lactamas"/>
</dbReference>
<keyword evidence="7" id="KW-1185">Reference proteome</keyword>
<dbReference type="KEGG" id="hte:Hydth_1768"/>
<sequence length="210" mass="23363">MMLKVIPVGILSVNCSVILDEEEGKAVVIDPGADAERIEEAMDGFELQAIICTHGHIDHVGQVKTLKEKYRVPFYMHRSDLFLINDPIWPGFEKQIGCALPCPEPDEFLEDGSEIKVGSISLEVLYTPGHTPGLCCLYMKDHGVLIAGDLLFKGSVGRWDLPGGNLEDLKKSLARVFKELPDDTLVICGHYEETTIGHERVFNPYLRSLL</sequence>
<feature type="domain" description="Metallo-beta-lactamase" evidence="5">
    <location>
        <begin position="12"/>
        <end position="190"/>
    </location>
</feature>
<dbReference type="Gene3D" id="3.60.15.10">
    <property type="entry name" value="Ribonuclease Z/Hydroxyacylglutathione hydrolase-like"/>
    <property type="match status" value="1"/>
</dbReference>
<dbReference type="GO" id="GO:0016787">
    <property type="term" value="F:hydrolase activity"/>
    <property type="evidence" value="ECO:0007669"/>
    <property type="project" value="UniProtKB-KW"/>
</dbReference>
<dbReference type="InterPro" id="IPR051453">
    <property type="entry name" value="MBL_Glyoxalase_II"/>
</dbReference>
<proteinExistence type="predicted"/>
<evidence type="ECO:0000256" key="3">
    <source>
        <dbReference type="ARBA" id="ARBA00022801"/>
    </source>
</evidence>
<dbReference type="CDD" id="cd06262">
    <property type="entry name" value="metallo-hydrolase-like_MBL-fold"/>
    <property type="match status" value="1"/>
</dbReference>
<dbReference type="InterPro" id="IPR036866">
    <property type="entry name" value="RibonucZ/Hydroxyglut_hydro"/>
</dbReference>
<evidence type="ECO:0000313" key="6">
    <source>
        <dbReference type="EMBL" id="BAI70230.1"/>
    </source>
</evidence>
<evidence type="ECO:0000259" key="5">
    <source>
        <dbReference type="SMART" id="SM00849"/>
    </source>
</evidence>
<evidence type="ECO:0000256" key="2">
    <source>
        <dbReference type="ARBA" id="ARBA00022723"/>
    </source>
</evidence>